<evidence type="ECO:0000313" key="3">
    <source>
        <dbReference type="Proteomes" id="UP001595923"/>
    </source>
</evidence>
<dbReference type="EMBL" id="JBHSFQ010000016">
    <property type="protein sequence ID" value="MFC4563566.1"/>
    <property type="molecule type" value="Genomic_DNA"/>
</dbReference>
<dbReference type="NCBIfam" id="NF035938">
    <property type="entry name" value="EboA_domain"/>
    <property type="match status" value="1"/>
</dbReference>
<accession>A0ABV9DXE2</accession>
<organism evidence="2 3">
    <name type="scientific">Nocardiopsis mangrovi</name>
    <dbReference type="NCBI Taxonomy" id="1179818"/>
    <lineage>
        <taxon>Bacteria</taxon>
        <taxon>Bacillati</taxon>
        <taxon>Actinomycetota</taxon>
        <taxon>Actinomycetes</taxon>
        <taxon>Streptosporangiales</taxon>
        <taxon>Nocardiopsidaceae</taxon>
        <taxon>Nocardiopsis</taxon>
    </lineage>
</organism>
<dbReference type="InterPro" id="IPR047715">
    <property type="entry name" value="EboA_dom"/>
</dbReference>
<feature type="region of interest" description="Disordered" evidence="1">
    <location>
        <begin position="221"/>
        <end position="276"/>
    </location>
</feature>
<comment type="caution">
    <text evidence="2">The sequence shown here is derived from an EMBL/GenBank/DDBJ whole genome shotgun (WGS) entry which is preliminary data.</text>
</comment>
<name>A0ABV9DXE2_9ACTN</name>
<keyword evidence="3" id="KW-1185">Reference proteome</keyword>
<gene>
    <name evidence="2" type="ORF">ACFO4E_16995</name>
</gene>
<dbReference type="Proteomes" id="UP001595923">
    <property type="component" value="Unassembled WGS sequence"/>
</dbReference>
<feature type="compositionally biased region" description="Basic and acidic residues" evidence="1">
    <location>
        <begin position="264"/>
        <end position="276"/>
    </location>
</feature>
<evidence type="ECO:0000313" key="2">
    <source>
        <dbReference type="EMBL" id="MFC4563566.1"/>
    </source>
</evidence>
<feature type="compositionally biased region" description="Low complexity" evidence="1">
    <location>
        <begin position="228"/>
        <end position="243"/>
    </location>
</feature>
<dbReference type="RefSeq" id="WP_378575987.1">
    <property type="nucleotide sequence ID" value="NZ_JBHSFQ010000016.1"/>
</dbReference>
<reference evidence="3" key="1">
    <citation type="journal article" date="2019" name="Int. J. Syst. Evol. Microbiol.">
        <title>The Global Catalogue of Microorganisms (GCM) 10K type strain sequencing project: providing services to taxonomists for standard genome sequencing and annotation.</title>
        <authorList>
            <consortium name="The Broad Institute Genomics Platform"/>
            <consortium name="The Broad Institute Genome Sequencing Center for Infectious Disease"/>
            <person name="Wu L."/>
            <person name="Ma J."/>
        </authorList>
    </citation>
    <scope>NUCLEOTIDE SEQUENCE [LARGE SCALE GENOMIC DNA]</scope>
    <source>
        <strain evidence="3">XZYJ18</strain>
    </source>
</reference>
<sequence length="276" mass="28341">MTPDGNARAPLDGEARERLDELVREVGAAPQRIAVVFPAAARRVARGPGPSADPDGIAGPTLDDLVRTELLVALRDSVPPGRLADEVDALYRFGDAEEKRAVLRALPHLGDGVRAVPLLDDALRSNDPRLIAAAVGTPAAARLDAAAWRQAILKCLFTEVPLACVWGVRERADTDAELARMVADFAAERAAAGRTVPADAAPLLAAHPGPRAAVERLVRAGAPPVEDGPPGTARTAAAGSAAGAPGGGGTAARRPTVPSPLTTAERDAPGDPQKEA</sequence>
<proteinExistence type="predicted"/>
<protein>
    <submittedName>
        <fullName evidence="2">EboA domain-containing protein</fullName>
    </submittedName>
</protein>
<evidence type="ECO:0000256" key="1">
    <source>
        <dbReference type="SAM" id="MobiDB-lite"/>
    </source>
</evidence>